<dbReference type="Gene3D" id="2.170.130.10">
    <property type="entry name" value="TonB-dependent receptor, plug domain"/>
    <property type="match status" value="1"/>
</dbReference>
<comment type="subcellular location">
    <subcellularLocation>
        <location evidence="1">Cell outer membrane</location>
    </subcellularLocation>
</comment>
<dbReference type="InterPro" id="IPR012910">
    <property type="entry name" value="Plug_dom"/>
</dbReference>
<dbReference type="PANTHER" id="PTHR40980:SF4">
    <property type="entry name" value="TONB-DEPENDENT RECEPTOR-LIKE BETA-BARREL DOMAIN-CONTAINING PROTEIN"/>
    <property type="match status" value="1"/>
</dbReference>
<accession>A0A1M6PGQ7</accession>
<evidence type="ECO:0000313" key="6">
    <source>
        <dbReference type="EMBL" id="SHK07131.1"/>
    </source>
</evidence>
<dbReference type="STRING" id="216903.SAMN05444371_1086"/>
<keyword evidence="6" id="KW-0675">Receptor</keyword>
<dbReference type="InterPro" id="IPR008969">
    <property type="entry name" value="CarboxyPept-like_regulatory"/>
</dbReference>
<evidence type="ECO:0000256" key="1">
    <source>
        <dbReference type="ARBA" id="ARBA00004442"/>
    </source>
</evidence>
<feature type="domain" description="TonB-dependent receptor plug" evidence="4">
    <location>
        <begin position="129"/>
        <end position="218"/>
    </location>
</feature>
<dbReference type="EMBL" id="FRAM01000001">
    <property type="protein sequence ID" value="SHK07131.1"/>
    <property type="molecule type" value="Genomic_DNA"/>
</dbReference>
<dbReference type="Proteomes" id="UP000184498">
    <property type="component" value="Unassembled WGS sequence"/>
</dbReference>
<dbReference type="SUPFAM" id="SSF56935">
    <property type="entry name" value="Porins"/>
    <property type="match status" value="1"/>
</dbReference>
<dbReference type="InterPro" id="IPR036942">
    <property type="entry name" value="Beta-barrel_TonB_sf"/>
</dbReference>
<protein>
    <submittedName>
        <fullName evidence="6">Outer membrane receptor proteins, mostly Fe transport</fullName>
    </submittedName>
</protein>
<dbReference type="Pfam" id="PF07715">
    <property type="entry name" value="Plug"/>
    <property type="match status" value="1"/>
</dbReference>
<dbReference type="InterPro" id="IPR041700">
    <property type="entry name" value="OMP_b-brl_3"/>
</dbReference>
<evidence type="ECO:0000313" key="7">
    <source>
        <dbReference type="Proteomes" id="UP000184498"/>
    </source>
</evidence>
<reference evidence="7" key="1">
    <citation type="submission" date="2016-11" db="EMBL/GenBank/DDBJ databases">
        <authorList>
            <person name="Varghese N."/>
            <person name="Submissions S."/>
        </authorList>
    </citation>
    <scope>NUCLEOTIDE SEQUENCE [LARGE SCALE GENOMIC DNA]</scope>
    <source>
        <strain evidence="7">DSM 18016</strain>
    </source>
</reference>
<keyword evidence="7" id="KW-1185">Reference proteome</keyword>
<evidence type="ECO:0000256" key="3">
    <source>
        <dbReference type="ARBA" id="ARBA00023237"/>
    </source>
</evidence>
<dbReference type="Gene3D" id="2.60.40.10">
    <property type="entry name" value="Immunoglobulins"/>
    <property type="match status" value="1"/>
</dbReference>
<proteinExistence type="predicted"/>
<evidence type="ECO:0000256" key="2">
    <source>
        <dbReference type="ARBA" id="ARBA00023136"/>
    </source>
</evidence>
<dbReference type="OrthoDB" id="8764943at2"/>
<feature type="domain" description="Outer membrane protein beta-barrel" evidence="5">
    <location>
        <begin position="380"/>
        <end position="783"/>
    </location>
</feature>
<dbReference type="AlphaFoldDB" id="A0A1M6PGQ7"/>
<dbReference type="Gene3D" id="2.40.170.20">
    <property type="entry name" value="TonB-dependent receptor, beta-barrel domain"/>
    <property type="match status" value="1"/>
</dbReference>
<dbReference type="InterPro" id="IPR037066">
    <property type="entry name" value="Plug_dom_sf"/>
</dbReference>
<dbReference type="GO" id="GO:0009279">
    <property type="term" value="C:cell outer membrane"/>
    <property type="evidence" value="ECO:0007669"/>
    <property type="project" value="UniProtKB-SubCell"/>
</dbReference>
<dbReference type="InterPro" id="IPR013783">
    <property type="entry name" value="Ig-like_fold"/>
</dbReference>
<dbReference type="PANTHER" id="PTHR40980">
    <property type="entry name" value="PLUG DOMAIN-CONTAINING PROTEIN"/>
    <property type="match status" value="1"/>
</dbReference>
<gene>
    <name evidence="6" type="ORF">SAMN05444371_1086</name>
</gene>
<dbReference type="SUPFAM" id="SSF49464">
    <property type="entry name" value="Carboxypeptidase regulatory domain-like"/>
    <property type="match status" value="1"/>
</dbReference>
<organism evidence="6 7">
    <name type="scientific">Epilithonimonas mollis</name>
    <dbReference type="NCBI Taxonomy" id="216903"/>
    <lineage>
        <taxon>Bacteria</taxon>
        <taxon>Pseudomonadati</taxon>
        <taxon>Bacteroidota</taxon>
        <taxon>Flavobacteriia</taxon>
        <taxon>Flavobacteriales</taxon>
        <taxon>Weeksellaceae</taxon>
        <taxon>Chryseobacterium group</taxon>
        <taxon>Epilithonimonas</taxon>
    </lineage>
</organism>
<evidence type="ECO:0000259" key="5">
    <source>
        <dbReference type="Pfam" id="PF14905"/>
    </source>
</evidence>
<evidence type="ECO:0000259" key="4">
    <source>
        <dbReference type="Pfam" id="PF07715"/>
    </source>
</evidence>
<name>A0A1M6PGQ7_9FLAO</name>
<keyword evidence="3" id="KW-0998">Cell outer membrane</keyword>
<sequence>MIRKLLYLFAFICSSVIFAQNLISGKILGKDNLPLSGVEVSLINLSSQETLKVAITDKEGKFELDNVKFDEAKIVIEQNHYDKFTSEIIKPSETNIVLPDINLKESSKAIEGVTIVAKKPFVTQKIDRIVINPDALISNAGTTALDVLGKSPSVNVDFNGIVSLRGKNGVQIFIDDKPTYLAGSDLADYLRSIPSSNIENIEVIANPPAKYDAAGNAGIINIRLKKTLAKGFNGGFNLSYGQGKYMRTVNSANFNYRIQKWNFFTNLSVNKTESYQDLTITREYFNPAGERTSIFTQNSYITPKNRTNALKIGADFYANDKTTFGIVLNGFVNPSERNTVNNATDQTNDLQTIKTIHADIPMNVKFKNGSVNLNMTRKIKDKQELTVNADYINYDSKIKQSQFNTTFYPNNPVAENTRIDSRLPSDVTIKVLKADYSGINLFGGNFDFGAKSSFVKTGNVADFRDVQNGMETPNYTFSNNFDYKEDIHAVYTNYAKDFEKISVQLGLRMEYSDIKGDRNGNPTKIDTTFTKKYTSLFPTFFIQYRADSLQNHVVGLSLGRRIDRPNYKDMNPFTYPMDNYTFYGGNPFLRPTFSYNADLNYTYKKNYTFGFNYSYIDDLISETNEQRNGIYYSRPGNFAKQVSYGFSFNGNFAITKWWTLQCYTEMTHNYFESKVYTEYLSDAKWNWFIMPTNQFIISKKWSAELAGQYQTTILSGQFLISPIGSVRAGIATKVFKDQGTLKLNISDAFYTNQIEGQIRNIQNARAGWFSYLDSRVVTLSFSYRFSKGNNLKVRQSGGSETEQSRVKI</sequence>
<keyword evidence="2" id="KW-0472">Membrane</keyword>
<dbReference type="Pfam" id="PF14905">
    <property type="entry name" value="OMP_b-brl_3"/>
    <property type="match status" value="1"/>
</dbReference>
<dbReference type="RefSeq" id="WP_084081258.1">
    <property type="nucleotide sequence ID" value="NZ_FRAM01000001.1"/>
</dbReference>